<gene>
    <name evidence="3" type="ORF">JT362_18225</name>
</gene>
<dbReference type="Proteomes" id="UP001156441">
    <property type="component" value="Unassembled WGS sequence"/>
</dbReference>
<accession>A0ABT2JC64</accession>
<keyword evidence="2" id="KW-0812">Transmembrane</keyword>
<name>A0ABT2JC64_9PSEU</name>
<dbReference type="EMBL" id="JAFFZE010000014">
    <property type="protein sequence ID" value="MCT2585055.1"/>
    <property type="molecule type" value="Genomic_DNA"/>
</dbReference>
<organism evidence="3 4">
    <name type="scientific">Actinophytocola gossypii</name>
    <dbReference type="NCBI Taxonomy" id="2812003"/>
    <lineage>
        <taxon>Bacteria</taxon>
        <taxon>Bacillati</taxon>
        <taxon>Actinomycetota</taxon>
        <taxon>Actinomycetes</taxon>
        <taxon>Pseudonocardiales</taxon>
        <taxon>Pseudonocardiaceae</taxon>
    </lineage>
</organism>
<evidence type="ECO:0000313" key="4">
    <source>
        <dbReference type="Proteomes" id="UP001156441"/>
    </source>
</evidence>
<feature type="transmembrane region" description="Helical" evidence="2">
    <location>
        <begin position="12"/>
        <end position="34"/>
    </location>
</feature>
<proteinExistence type="predicted"/>
<evidence type="ECO:0000256" key="2">
    <source>
        <dbReference type="SAM" id="Phobius"/>
    </source>
</evidence>
<reference evidence="3 4" key="1">
    <citation type="submission" date="2021-02" db="EMBL/GenBank/DDBJ databases">
        <title>Actinophytocola xerophila sp. nov., isolated from soil of cotton cropping field.</title>
        <authorList>
            <person name="Huang R."/>
            <person name="Chen X."/>
            <person name="Ge X."/>
            <person name="Liu W."/>
        </authorList>
    </citation>
    <scope>NUCLEOTIDE SEQUENCE [LARGE SCALE GENOMIC DNA]</scope>
    <source>
        <strain evidence="3 4">S1-96</strain>
    </source>
</reference>
<feature type="transmembrane region" description="Helical" evidence="2">
    <location>
        <begin position="178"/>
        <end position="199"/>
    </location>
</feature>
<keyword evidence="4" id="KW-1185">Reference proteome</keyword>
<evidence type="ECO:0000313" key="3">
    <source>
        <dbReference type="EMBL" id="MCT2585055.1"/>
    </source>
</evidence>
<evidence type="ECO:0000256" key="1">
    <source>
        <dbReference type="SAM" id="MobiDB-lite"/>
    </source>
</evidence>
<feature type="transmembrane region" description="Helical" evidence="2">
    <location>
        <begin position="90"/>
        <end position="110"/>
    </location>
</feature>
<feature type="transmembrane region" description="Helical" evidence="2">
    <location>
        <begin position="119"/>
        <end position="140"/>
    </location>
</feature>
<comment type="caution">
    <text evidence="3">The sequence shown here is derived from an EMBL/GenBank/DDBJ whole genome shotgun (WGS) entry which is preliminary data.</text>
</comment>
<feature type="region of interest" description="Disordered" evidence="1">
    <location>
        <begin position="68"/>
        <end position="87"/>
    </location>
</feature>
<keyword evidence="2" id="KW-1133">Transmembrane helix</keyword>
<keyword evidence="2" id="KW-0472">Membrane</keyword>
<protein>
    <submittedName>
        <fullName evidence="3">Uncharacterized protein</fullName>
    </submittedName>
</protein>
<dbReference type="RefSeq" id="WP_260192506.1">
    <property type="nucleotide sequence ID" value="NZ_JAFFZE010000014.1"/>
</dbReference>
<sequence>MNAQTDRSDTALSRLASPTGFLLVLLLFLLLPFLSVSCEVPGVGSIGADYSGGQLAVGAEPEVEVPPDLADMAGELPGGDGQEPPPDPGVQVLAIVTGLVLLAGIVVPLLPRPRGRARSYLAVGTALLAAAAVLVTQLVARSNLATELRADAENLSDGEQAAMPDVDQIVDEMIHAEIGFWLSLFGLMLIALVNVGLLIRDLMLRRPGRTAGEATDTPVAGFFRDDDPPDDRDER</sequence>
<feature type="region of interest" description="Disordered" evidence="1">
    <location>
        <begin position="210"/>
        <end position="235"/>
    </location>
</feature>